<comment type="caution">
    <text evidence="1">The sequence shown here is derived from an EMBL/GenBank/DDBJ whole genome shotgun (WGS) entry which is preliminary data.</text>
</comment>
<proteinExistence type="predicted"/>
<name>A0A6B3RGB7_9RHOB</name>
<reference evidence="1 2" key="1">
    <citation type="submission" date="2020-02" db="EMBL/GenBank/DDBJ databases">
        <title>Rhodobacter algicola sp. nov., isolated from microalga culture.</title>
        <authorList>
            <person name="Park C.-Y."/>
        </authorList>
    </citation>
    <scope>NUCLEOTIDE SEQUENCE [LARGE SCALE GENOMIC DNA]</scope>
    <source>
        <strain evidence="1 2">ETT8</strain>
    </source>
</reference>
<dbReference type="AlphaFoldDB" id="A0A6B3RGB7"/>
<dbReference type="EMBL" id="JAAIKE010000001">
    <property type="protein sequence ID" value="NEX45047.1"/>
    <property type="molecule type" value="Genomic_DNA"/>
</dbReference>
<keyword evidence="2" id="KW-1185">Reference proteome</keyword>
<organism evidence="1 2">
    <name type="scientific">Pseudotabrizicola algicola</name>
    <dbReference type="NCBI Taxonomy" id="2709381"/>
    <lineage>
        <taxon>Bacteria</taxon>
        <taxon>Pseudomonadati</taxon>
        <taxon>Pseudomonadota</taxon>
        <taxon>Alphaproteobacteria</taxon>
        <taxon>Rhodobacterales</taxon>
        <taxon>Paracoccaceae</taxon>
        <taxon>Pseudotabrizicola</taxon>
    </lineage>
</organism>
<sequence length="84" mass="9116">MGQQTTFHAPHGGADFLGYRRRAGATEIVYDDGVARRMVWRVSGSATEARLSDALRAAVGSVRVVPSLYDELKKRAIAIERVAG</sequence>
<protein>
    <submittedName>
        <fullName evidence="1">Uncharacterized protein</fullName>
    </submittedName>
</protein>
<gene>
    <name evidence="1" type="ORF">G3572_02435</name>
</gene>
<evidence type="ECO:0000313" key="2">
    <source>
        <dbReference type="Proteomes" id="UP000481421"/>
    </source>
</evidence>
<accession>A0A6B3RGB7</accession>
<evidence type="ECO:0000313" key="1">
    <source>
        <dbReference type="EMBL" id="NEX45047.1"/>
    </source>
</evidence>
<dbReference type="Proteomes" id="UP000481421">
    <property type="component" value="Unassembled WGS sequence"/>
</dbReference>
<dbReference type="RefSeq" id="WP_164609072.1">
    <property type="nucleotide sequence ID" value="NZ_JAAIKE010000001.1"/>
</dbReference>